<feature type="transmembrane region" description="Helical" evidence="5">
    <location>
        <begin position="237"/>
        <end position="260"/>
    </location>
</feature>
<keyword evidence="4 5" id="KW-0472">Membrane</keyword>
<accession>A0A7J7MCN1</accession>
<dbReference type="PANTHER" id="PTHR21576">
    <property type="entry name" value="UNCHARACTERIZED NODULIN-LIKE PROTEIN"/>
    <property type="match status" value="1"/>
</dbReference>
<evidence type="ECO:0000313" key="9">
    <source>
        <dbReference type="Proteomes" id="UP000541444"/>
    </source>
</evidence>
<feature type="transmembrane region" description="Helical" evidence="5">
    <location>
        <begin position="207"/>
        <end position="225"/>
    </location>
</feature>
<evidence type="ECO:0000256" key="1">
    <source>
        <dbReference type="ARBA" id="ARBA00004141"/>
    </source>
</evidence>
<keyword evidence="3 5" id="KW-1133">Transmembrane helix</keyword>
<proteinExistence type="predicted"/>
<feature type="domain" description="Nodulin-like" evidence="6">
    <location>
        <begin position="12"/>
        <end position="258"/>
    </location>
</feature>
<comment type="subcellular location">
    <subcellularLocation>
        <location evidence="1">Membrane</location>
        <topology evidence="1">Multi-pass membrane protein</topology>
    </subcellularLocation>
</comment>
<dbReference type="EMBL" id="JACGCM010001619">
    <property type="protein sequence ID" value="KAF6152631.1"/>
    <property type="molecule type" value="Genomic_DNA"/>
</dbReference>
<evidence type="ECO:0000256" key="2">
    <source>
        <dbReference type="ARBA" id="ARBA00022692"/>
    </source>
</evidence>
<name>A0A7J7MCN1_9MAGN</name>
<evidence type="ECO:0000313" key="8">
    <source>
        <dbReference type="EMBL" id="KAF6152631.1"/>
    </source>
</evidence>
<feature type="transmembrane region" description="Helical" evidence="5">
    <location>
        <begin position="12"/>
        <end position="30"/>
    </location>
</feature>
<evidence type="ECO:0000256" key="5">
    <source>
        <dbReference type="SAM" id="Phobius"/>
    </source>
</evidence>
<gene>
    <name evidence="8" type="ORF">GIB67_008068</name>
</gene>
<comment type="caution">
    <text evidence="8">The sequence shown here is derived from an EMBL/GenBank/DDBJ whole genome shotgun (WGS) entry which is preliminary data.</text>
</comment>
<feature type="transmembrane region" description="Helical" evidence="5">
    <location>
        <begin position="176"/>
        <end position="195"/>
    </location>
</feature>
<reference evidence="8 9" key="1">
    <citation type="journal article" date="2020" name="IScience">
        <title>Genome Sequencing of the Endangered Kingdonia uniflora (Circaeasteraceae, Ranunculales) Reveals Potential Mechanisms of Evolutionary Specialization.</title>
        <authorList>
            <person name="Sun Y."/>
            <person name="Deng T."/>
            <person name="Zhang A."/>
            <person name="Moore M.J."/>
            <person name="Landis J.B."/>
            <person name="Lin N."/>
            <person name="Zhang H."/>
            <person name="Zhang X."/>
            <person name="Huang J."/>
            <person name="Zhang X."/>
            <person name="Sun H."/>
            <person name="Wang H."/>
        </authorList>
    </citation>
    <scope>NUCLEOTIDE SEQUENCE [LARGE SCALE GENOMIC DNA]</scope>
    <source>
        <strain evidence="8">TB1705</strain>
        <tissue evidence="8">Leaf</tissue>
    </source>
</reference>
<dbReference type="AlphaFoldDB" id="A0A7J7MCN1"/>
<dbReference type="PANTHER" id="PTHR21576:SF11">
    <property type="entry name" value="MAJOR FACILITATOR SUPERFAMILY PROTEIN"/>
    <property type="match status" value="1"/>
</dbReference>
<evidence type="ECO:0000256" key="3">
    <source>
        <dbReference type="ARBA" id="ARBA00022989"/>
    </source>
</evidence>
<keyword evidence="2 5" id="KW-0812">Transmembrane</keyword>
<evidence type="ECO:0008006" key="10">
    <source>
        <dbReference type="Google" id="ProtNLM"/>
    </source>
</evidence>
<evidence type="ECO:0000256" key="4">
    <source>
        <dbReference type="ARBA" id="ARBA00023136"/>
    </source>
</evidence>
<dbReference type="OrthoDB" id="410267at2759"/>
<organism evidence="8 9">
    <name type="scientific">Kingdonia uniflora</name>
    <dbReference type="NCBI Taxonomy" id="39325"/>
    <lineage>
        <taxon>Eukaryota</taxon>
        <taxon>Viridiplantae</taxon>
        <taxon>Streptophyta</taxon>
        <taxon>Embryophyta</taxon>
        <taxon>Tracheophyta</taxon>
        <taxon>Spermatophyta</taxon>
        <taxon>Magnoliopsida</taxon>
        <taxon>Ranunculales</taxon>
        <taxon>Circaeasteraceae</taxon>
        <taxon>Kingdonia</taxon>
    </lineage>
</organism>
<dbReference type="SUPFAM" id="SSF103473">
    <property type="entry name" value="MFS general substrate transporter"/>
    <property type="match status" value="1"/>
</dbReference>
<feature type="transmembrane region" description="Helical" evidence="5">
    <location>
        <begin position="76"/>
        <end position="99"/>
    </location>
</feature>
<feature type="transmembrane region" description="Helical" evidence="5">
    <location>
        <begin position="372"/>
        <end position="392"/>
    </location>
</feature>
<dbReference type="Pfam" id="PF23262">
    <property type="entry name" value="NFD4_C"/>
    <property type="match status" value="1"/>
</dbReference>
<feature type="transmembrane region" description="Helical" evidence="5">
    <location>
        <begin position="111"/>
        <end position="133"/>
    </location>
</feature>
<protein>
    <recommendedName>
        <fullName evidence="10">Nodulin-like domain-containing protein</fullName>
    </recommendedName>
</protein>
<dbReference type="InterPro" id="IPR036259">
    <property type="entry name" value="MFS_trans_sf"/>
</dbReference>
<keyword evidence="9" id="KW-1185">Reference proteome</keyword>
<feature type="domain" description="NFD4 C-terminal" evidence="7">
    <location>
        <begin position="359"/>
        <end position="426"/>
    </location>
</feature>
<dbReference type="Pfam" id="PF06813">
    <property type="entry name" value="Nodulin-like"/>
    <property type="match status" value="1"/>
</dbReference>
<evidence type="ECO:0000259" key="7">
    <source>
        <dbReference type="Pfam" id="PF23262"/>
    </source>
</evidence>
<sequence length="430" mass="47184">MDSPSSPRPLTPWLSLVGIIMLQSISGTNANFPAYSSKLKQLLFLSSLQLNNLIVASEAGKLFGCFPDVAAKHLPLWAMLIIGAILGLIGYGVQFLFLVNKITSISYWQLILLHFIAGNSICWINTVCCLAAASNFRIDHPSIIALTMTYSGLSGKVYTSMVQGVHGHGSTKPSTYLLLNCIVPIGVSLVFSTLVRDPKQEEIVETGRFSAVFIMATATGAYVVFESVAPAFKEVSPRLRVAILVLMIMLPLVMPIVMVVERFPFDKWKFKVSSRGESDFKHKRVIAETRINTGGEIVEDEKGGGEKERAGMVKNKEVNAETVTKEGDAQNVTKEGNDSKVLTVKEENEEKAVKVRVGDEHGMKELLLSVDFWLYFGVYACGATLSTVYLNNLGRISKSRGNCASFLLAISSAFGFFGRLFTVMLDRLTR</sequence>
<feature type="transmembrane region" description="Helical" evidence="5">
    <location>
        <begin position="404"/>
        <end position="425"/>
    </location>
</feature>
<dbReference type="GO" id="GO:0016020">
    <property type="term" value="C:membrane"/>
    <property type="evidence" value="ECO:0007669"/>
    <property type="project" value="UniProtKB-SubCell"/>
</dbReference>
<evidence type="ECO:0000259" key="6">
    <source>
        <dbReference type="Pfam" id="PF06813"/>
    </source>
</evidence>
<dbReference type="InterPro" id="IPR010658">
    <property type="entry name" value="Nodulin-like"/>
</dbReference>
<dbReference type="InterPro" id="IPR056555">
    <property type="entry name" value="NFD4_C"/>
</dbReference>
<dbReference type="Proteomes" id="UP000541444">
    <property type="component" value="Unassembled WGS sequence"/>
</dbReference>